<dbReference type="Pfam" id="PF13499">
    <property type="entry name" value="EF-hand_7"/>
    <property type="match status" value="1"/>
</dbReference>
<feature type="region of interest" description="Disordered" evidence="5">
    <location>
        <begin position="1"/>
        <end position="27"/>
    </location>
</feature>
<evidence type="ECO:0000256" key="3">
    <source>
        <dbReference type="ARBA" id="ARBA00022737"/>
    </source>
</evidence>
<keyword evidence="2" id="KW-0479">Metal-binding</keyword>
<dbReference type="SMART" id="SM00054">
    <property type="entry name" value="EFh"/>
    <property type="match status" value="2"/>
</dbReference>
<dbReference type="CDD" id="cd00051">
    <property type="entry name" value="EFh"/>
    <property type="match status" value="1"/>
</dbReference>
<gene>
    <name evidence="7" type="ORF">HPP92_001638</name>
</gene>
<evidence type="ECO:0000256" key="5">
    <source>
        <dbReference type="SAM" id="MobiDB-lite"/>
    </source>
</evidence>
<dbReference type="Gene3D" id="1.10.238.10">
    <property type="entry name" value="EF-hand"/>
    <property type="match status" value="2"/>
</dbReference>
<keyword evidence="8" id="KW-1185">Reference proteome</keyword>
<dbReference type="SUPFAM" id="SSF47473">
    <property type="entry name" value="EF-hand"/>
    <property type="match status" value="1"/>
</dbReference>
<organism evidence="7 8">
    <name type="scientific">Vanilla planifolia</name>
    <name type="common">Vanilla</name>
    <dbReference type="NCBI Taxonomy" id="51239"/>
    <lineage>
        <taxon>Eukaryota</taxon>
        <taxon>Viridiplantae</taxon>
        <taxon>Streptophyta</taxon>
        <taxon>Embryophyta</taxon>
        <taxon>Tracheophyta</taxon>
        <taxon>Spermatophyta</taxon>
        <taxon>Magnoliopsida</taxon>
        <taxon>Liliopsida</taxon>
        <taxon>Asparagales</taxon>
        <taxon>Orchidaceae</taxon>
        <taxon>Vanilloideae</taxon>
        <taxon>Vanilleae</taxon>
        <taxon>Vanilla</taxon>
    </lineage>
</organism>
<dbReference type="EMBL" id="JADCNL010000001">
    <property type="protein sequence ID" value="KAG0496947.1"/>
    <property type="molecule type" value="Genomic_DNA"/>
</dbReference>
<proteinExistence type="predicted"/>
<dbReference type="PANTHER" id="PTHR10891">
    <property type="entry name" value="EF-HAND CALCIUM-BINDING DOMAIN CONTAINING PROTEIN"/>
    <property type="match status" value="1"/>
</dbReference>
<dbReference type="GO" id="GO:0005509">
    <property type="term" value="F:calcium ion binding"/>
    <property type="evidence" value="ECO:0007669"/>
    <property type="project" value="InterPro"/>
</dbReference>
<evidence type="ECO:0000256" key="4">
    <source>
        <dbReference type="ARBA" id="ARBA00022837"/>
    </source>
</evidence>
<comment type="caution">
    <text evidence="7">The sequence shown here is derived from an EMBL/GenBank/DDBJ whole genome shotgun (WGS) entry which is preliminary data.</text>
</comment>
<evidence type="ECO:0000259" key="6">
    <source>
        <dbReference type="PROSITE" id="PS50222"/>
    </source>
</evidence>
<keyword evidence="3" id="KW-0677">Repeat</keyword>
<feature type="region of interest" description="Disordered" evidence="5">
    <location>
        <begin position="83"/>
        <end position="102"/>
    </location>
</feature>
<dbReference type="InterPro" id="IPR018247">
    <property type="entry name" value="EF_Hand_1_Ca_BS"/>
</dbReference>
<evidence type="ECO:0000256" key="1">
    <source>
        <dbReference type="ARBA" id="ARBA00003291"/>
    </source>
</evidence>
<dbReference type="PROSITE" id="PS50222">
    <property type="entry name" value="EF_HAND_2"/>
    <property type="match status" value="2"/>
</dbReference>
<feature type="domain" description="EF-hand" evidence="6">
    <location>
        <begin position="101"/>
        <end position="136"/>
    </location>
</feature>
<keyword evidence="4" id="KW-0106">Calcium</keyword>
<protein>
    <recommendedName>
        <fullName evidence="6">EF-hand domain-containing protein</fullName>
    </recommendedName>
</protein>
<comment type="function">
    <text evidence="1">Potential calcium sensor.</text>
</comment>
<reference evidence="7 8" key="1">
    <citation type="journal article" date="2020" name="Nat. Food">
        <title>A phased Vanilla planifolia genome enables genetic improvement of flavour and production.</title>
        <authorList>
            <person name="Hasing T."/>
            <person name="Tang H."/>
            <person name="Brym M."/>
            <person name="Khazi F."/>
            <person name="Huang T."/>
            <person name="Chambers A.H."/>
        </authorList>
    </citation>
    <scope>NUCLEOTIDE SEQUENCE [LARGE SCALE GENOMIC DNA]</scope>
    <source>
        <tissue evidence="7">Leaf</tissue>
    </source>
</reference>
<dbReference type="InterPro" id="IPR039647">
    <property type="entry name" value="EF_hand_pair_protein_CML-like"/>
</dbReference>
<dbReference type="AlphaFoldDB" id="A0A835S3R2"/>
<evidence type="ECO:0000256" key="2">
    <source>
        <dbReference type="ARBA" id="ARBA00022723"/>
    </source>
</evidence>
<dbReference type="Proteomes" id="UP000636800">
    <property type="component" value="Chromosome 1"/>
</dbReference>
<dbReference type="PROSITE" id="PS00018">
    <property type="entry name" value="EF_HAND_1"/>
    <property type="match status" value="2"/>
</dbReference>
<dbReference type="InterPro" id="IPR011992">
    <property type="entry name" value="EF-hand-dom_pair"/>
</dbReference>
<evidence type="ECO:0000313" key="7">
    <source>
        <dbReference type="EMBL" id="KAG0496947.1"/>
    </source>
</evidence>
<accession>A0A835S3R2</accession>
<dbReference type="FunFam" id="1.10.238.10:FF:000089">
    <property type="entry name" value="calmodulin-like protein 3"/>
    <property type="match status" value="1"/>
</dbReference>
<sequence length="176" mass="19299">MENASEIMPIRRGMSGPSPSFRLRSKSSNTLRLRRALDIFDHNRDAITRRVCPPSTASPPPTDPHGLDFSDFEGLHRALGDSLFGTVSADDPDPSAAADEAEESDMEEAFRVFDEDGDGYISAAELQAVLAKLGLPEARSISSVRNMICSVDQNRDGRVDFLEFKHMMQGITVRSG</sequence>
<dbReference type="OrthoDB" id="10067343at2759"/>
<evidence type="ECO:0000313" key="8">
    <source>
        <dbReference type="Proteomes" id="UP000636800"/>
    </source>
</evidence>
<dbReference type="InterPro" id="IPR002048">
    <property type="entry name" value="EF_hand_dom"/>
</dbReference>
<feature type="region of interest" description="Disordered" evidence="5">
    <location>
        <begin position="50"/>
        <end position="72"/>
    </location>
</feature>
<name>A0A835S3R2_VANPL</name>
<feature type="domain" description="EF-hand" evidence="6">
    <location>
        <begin position="139"/>
        <end position="174"/>
    </location>
</feature>